<dbReference type="SUPFAM" id="SSF47175">
    <property type="entry name" value="Cytochromes"/>
    <property type="match status" value="1"/>
</dbReference>
<evidence type="ECO:0000256" key="2">
    <source>
        <dbReference type="ARBA" id="ARBA00022617"/>
    </source>
</evidence>
<reference evidence="7" key="1">
    <citation type="journal article" date="2014" name="Int. J. Syst. Evol. Microbiol.">
        <title>Complete genome of a new Firmicutes species belonging to the dominant human colonic microbiota ('Ruminococcus bicirculans') reveals two chromosomes and a selective capacity to utilize plant glucans.</title>
        <authorList>
            <consortium name="NISC Comparative Sequencing Program"/>
            <person name="Wegmann U."/>
            <person name="Louis P."/>
            <person name="Goesmann A."/>
            <person name="Henrissat B."/>
            <person name="Duncan S.H."/>
            <person name="Flint H.J."/>
        </authorList>
    </citation>
    <scope>NUCLEOTIDE SEQUENCE</scope>
    <source>
        <strain evidence="7">NBRC 107169</strain>
    </source>
</reference>
<name>A0ABQ5UML7_9HYPH</name>
<evidence type="ECO:0000256" key="6">
    <source>
        <dbReference type="SAM" id="SignalP"/>
    </source>
</evidence>
<dbReference type="InterPro" id="IPR010980">
    <property type="entry name" value="Cyt_c/b562"/>
</dbReference>
<comment type="caution">
    <text evidence="7">The sequence shown here is derived from an EMBL/GenBank/DDBJ whole genome shotgun (WGS) entry which is preliminary data.</text>
</comment>
<gene>
    <name evidence="7" type="ORF">GCM10007879_01660</name>
</gene>
<keyword evidence="8" id="KW-1185">Reference proteome</keyword>
<keyword evidence="6" id="KW-0732">Signal</keyword>
<keyword evidence="3" id="KW-0479">Metal-binding</keyword>
<dbReference type="PROSITE" id="PS51009">
    <property type="entry name" value="CYTCII"/>
    <property type="match status" value="1"/>
</dbReference>
<dbReference type="PIRSF" id="PIRSF000027">
    <property type="entry name" value="Cytc_c_prime"/>
    <property type="match status" value="1"/>
</dbReference>
<sequence>MKNIKFLLGTIAAISITGAALAHGGATGIVKERMDGMSAMGSAVKVLSEMMRGNVDYDPEVVKENALKIQVHAGEQLSKLFPEGSDGGPSEAKLEIWSNWAEFEEISQQLKIYAQALEKAAPNGLMMQQGTTTSMMGDGGMADGAGMMSGSGMMGAKQEIDLATISAMPADGVFNMLAQTCASCHSKFRLEKK</sequence>
<evidence type="ECO:0000256" key="5">
    <source>
        <dbReference type="ARBA" id="ARBA00023004"/>
    </source>
</evidence>
<keyword evidence="2" id="KW-0349">Heme</keyword>
<evidence type="ECO:0000256" key="3">
    <source>
        <dbReference type="ARBA" id="ARBA00022723"/>
    </source>
</evidence>
<keyword evidence="4" id="KW-0249">Electron transport</keyword>
<evidence type="ECO:0000256" key="1">
    <source>
        <dbReference type="ARBA" id="ARBA00022448"/>
    </source>
</evidence>
<dbReference type="Gene3D" id="1.20.120.10">
    <property type="entry name" value="Cytochrome c/b562"/>
    <property type="match status" value="1"/>
</dbReference>
<dbReference type="EMBL" id="BSNI01000001">
    <property type="protein sequence ID" value="GLQ15917.1"/>
    <property type="molecule type" value="Genomic_DNA"/>
</dbReference>
<dbReference type="RefSeq" id="WP_284361064.1">
    <property type="nucleotide sequence ID" value="NZ_BSNI01000001.1"/>
</dbReference>
<keyword evidence="5" id="KW-0408">Iron</keyword>
<evidence type="ECO:0000256" key="4">
    <source>
        <dbReference type="ARBA" id="ARBA00022982"/>
    </source>
</evidence>
<feature type="signal peptide" evidence="6">
    <location>
        <begin position="1"/>
        <end position="22"/>
    </location>
</feature>
<reference evidence="7" key="2">
    <citation type="submission" date="2023-01" db="EMBL/GenBank/DDBJ databases">
        <title>Draft genome sequence of Maritalea porphyrae strain NBRC 107169.</title>
        <authorList>
            <person name="Sun Q."/>
            <person name="Mori K."/>
        </authorList>
    </citation>
    <scope>NUCLEOTIDE SEQUENCE</scope>
    <source>
        <strain evidence="7">NBRC 107169</strain>
    </source>
</reference>
<protein>
    <submittedName>
        <fullName evidence="7">Cytochrome c</fullName>
    </submittedName>
</protein>
<keyword evidence="1" id="KW-0813">Transport</keyword>
<organism evidence="7 8">
    <name type="scientific">Maritalea porphyrae</name>
    <dbReference type="NCBI Taxonomy" id="880732"/>
    <lineage>
        <taxon>Bacteria</taxon>
        <taxon>Pseudomonadati</taxon>
        <taxon>Pseudomonadota</taxon>
        <taxon>Alphaproteobacteria</taxon>
        <taxon>Hyphomicrobiales</taxon>
        <taxon>Devosiaceae</taxon>
        <taxon>Maritalea</taxon>
    </lineage>
</organism>
<dbReference type="Proteomes" id="UP001161405">
    <property type="component" value="Unassembled WGS sequence"/>
</dbReference>
<feature type="chain" id="PRO_5046811057" evidence="6">
    <location>
        <begin position="23"/>
        <end position="193"/>
    </location>
</feature>
<dbReference type="Pfam" id="PF01322">
    <property type="entry name" value="Cytochrom_C_2"/>
    <property type="match status" value="1"/>
</dbReference>
<evidence type="ECO:0000313" key="7">
    <source>
        <dbReference type="EMBL" id="GLQ15917.1"/>
    </source>
</evidence>
<accession>A0ABQ5UML7</accession>
<evidence type="ECO:0000313" key="8">
    <source>
        <dbReference type="Proteomes" id="UP001161405"/>
    </source>
</evidence>
<dbReference type="InterPro" id="IPR012127">
    <property type="entry name" value="Cyt_c_prime"/>
</dbReference>
<proteinExistence type="predicted"/>
<dbReference type="InterPro" id="IPR002321">
    <property type="entry name" value="Cyt_c_II"/>
</dbReference>